<feature type="domain" description="Essential protein Yae1 N-terminal" evidence="11">
    <location>
        <begin position="48"/>
        <end position="86"/>
    </location>
</feature>
<keyword evidence="13" id="KW-1185">Reference proteome</keyword>
<evidence type="ECO:0000256" key="7">
    <source>
        <dbReference type="ARBA" id="ARBA00018400"/>
    </source>
</evidence>
<comment type="subcellular location">
    <subcellularLocation>
        <location evidence="3">Cytoplasm</location>
    </subcellularLocation>
    <subcellularLocation>
        <location evidence="2">Nucleus</location>
    </subcellularLocation>
</comment>
<evidence type="ECO:0000256" key="2">
    <source>
        <dbReference type="ARBA" id="ARBA00004123"/>
    </source>
</evidence>
<organism evidence="12 13">
    <name type="scientific">Aspergillus nanangensis</name>
    <dbReference type="NCBI Taxonomy" id="2582783"/>
    <lineage>
        <taxon>Eukaryota</taxon>
        <taxon>Fungi</taxon>
        <taxon>Dikarya</taxon>
        <taxon>Ascomycota</taxon>
        <taxon>Pezizomycotina</taxon>
        <taxon>Eurotiomycetes</taxon>
        <taxon>Eurotiomycetidae</taxon>
        <taxon>Eurotiales</taxon>
        <taxon>Aspergillaceae</taxon>
        <taxon>Aspergillus</taxon>
        <taxon>Aspergillus subgen. Circumdati</taxon>
    </lineage>
</organism>
<feature type="region of interest" description="Disordered" evidence="10">
    <location>
        <begin position="101"/>
        <end position="125"/>
    </location>
</feature>
<evidence type="ECO:0000256" key="10">
    <source>
        <dbReference type="SAM" id="MobiDB-lite"/>
    </source>
</evidence>
<comment type="caution">
    <text evidence="12">The sequence shown here is derived from an EMBL/GenBank/DDBJ whole genome shotgun (WGS) entry which is preliminary data.</text>
</comment>
<comment type="function">
    <text evidence="1">The complex LTO1:YAE1 may function as a target specific adapter that probably recruits apo-RPLI1 to the cytosolic iron-sulfur protein assembly (CIA) complex machinery. May be required for biogenesis of the large ribosomal subunit and initiation of translation.</text>
</comment>
<comment type="subunit">
    <text evidence="5">May form a complex with LTO1.</text>
</comment>
<gene>
    <name evidence="12" type="primary">YAE1</name>
    <name evidence="12" type="ORF">FE257_000364</name>
</gene>
<feature type="region of interest" description="Disordered" evidence="10">
    <location>
        <begin position="196"/>
        <end position="215"/>
    </location>
</feature>
<sequence length="215" mass="23425">MTSPPPLTNSLDDIFGSSPPHDATHQPPTTTTEPSELPSLRRQHVTAGYRDGVSASKGQHVQTGFDAGFPIGAQLGIRAGTTLGILEGILRGYESRASSSVVKKQPARGRATTTNTNSETEAETEARRVKRDEILKIYQRAVRDLDVQVVFAGLHESEGRESEKPEVRLARTGDAAVDAWEKRVMVAHWEENMDLLEAKEDGHTKLDKGEEGGQS</sequence>
<reference evidence="12" key="2">
    <citation type="submission" date="2020-02" db="EMBL/GenBank/DDBJ databases">
        <authorList>
            <person name="Gilchrist C.L.M."/>
            <person name="Chooi Y.-H."/>
        </authorList>
    </citation>
    <scope>NUCLEOTIDE SEQUENCE</scope>
    <source>
        <strain evidence="12">MST-FP2251</strain>
    </source>
</reference>
<evidence type="ECO:0000256" key="8">
    <source>
        <dbReference type="ARBA" id="ARBA00022490"/>
    </source>
</evidence>
<keyword evidence="9" id="KW-0539">Nucleus</keyword>
<dbReference type="PANTHER" id="PTHR18829:SF0">
    <property type="entry name" value="PROTEIN YAE1 HOMOLOG"/>
    <property type="match status" value="1"/>
</dbReference>
<proteinExistence type="inferred from homology"/>
<feature type="compositionally biased region" description="Low complexity" evidence="10">
    <location>
        <begin position="27"/>
        <end position="40"/>
    </location>
</feature>
<evidence type="ECO:0000256" key="4">
    <source>
        <dbReference type="ARBA" id="ARBA00007096"/>
    </source>
</evidence>
<dbReference type="Proteomes" id="UP001194746">
    <property type="component" value="Unassembled WGS sequence"/>
</dbReference>
<dbReference type="EMBL" id="VCAU01000010">
    <property type="protein sequence ID" value="KAF9892775.1"/>
    <property type="molecule type" value="Genomic_DNA"/>
</dbReference>
<dbReference type="AlphaFoldDB" id="A0AAD4CU58"/>
<dbReference type="GO" id="GO:0005634">
    <property type="term" value="C:nucleus"/>
    <property type="evidence" value="ECO:0007669"/>
    <property type="project" value="UniProtKB-SubCell"/>
</dbReference>
<keyword evidence="8" id="KW-0963">Cytoplasm</keyword>
<dbReference type="InterPro" id="IPR038881">
    <property type="entry name" value="Yae1-like"/>
</dbReference>
<evidence type="ECO:0000313" key="13">
    <source>
        <dbReference type="Proteomes" id="UP001194746"/>
    </source>
</evidence>
<feature type="compositionally biased region" description="Low complexity" evidence="10">
    <location>
        <begin position="110"/>
        <end position="119"/>
    </location>
</feature>
<evidence type="ECO:0000256" key="9">
    <source>
        <dbReference type="ARBA" id="ARBA00023242"/>
    </source>
</evidence>
<dbReference type="PANTHER" id="PTHR18829">
    <property type="entry name" value="PROTEIN YAE1 HOMOLOG"/>
    <property type="match status" value="1"/>
</dbReference>
<protein>
    <recommendedName>
        <fullName evidence="7">Protein YAE1</fullName>
    </recommendedName>
    <alternativeName>
        <fullName evidence="6">Protein yae1</fullName>
    </alternativeName>
</protein>
<evidence type="ECO:0000256" key="3">
    <source>
        <dbReference type="ARBA" id="ARBA00004496"/>
    </source>
</evidence>
<evidence type="ECO:0000256" key="5">
    <source>
        <dbReference type="ARBA" id="ARBA00011427"/>
    </source>
</evidence>
<dbReference type="InterPro" id="IPR019191">
    <property type="entry name" value="Essential_protein_Yae1_N"/>
</dbReference>
<name>A0AAD4CU58_ASPNN</name>
<evidence type="ECO:0000313" key="12">
    <source>
        <dbReference type="EMBL" id="KAF9892775.1"/>
    </source>
</evidence>
<dbReference type="Pfam" id="PF09811">
    <property type="entry name" value="Yae1_N"/>
    <property type="match status" value="1"/>
</dbReference>
<evidence type="ECO:0000259" key="11">
    <source>
        <dbReference type="Pfam" id="PF09811"/>
    </source>
</evidence>
<dbReference type="GO" id="GO:0005737">
    <property type="term" value="C:cytoplasm"/>
    <property type="evidence" value="ECO:0007669"/>
    <property type="project" value="UniProtKB-SubCell"/>
</dbReference>
<comment type="similarity">
    <text evidence="4">Belongs to the YAE1 family.</text>
</comment>
<reference evidence="12" key="1">
    <citation type="journal article" date="2019" name="Beilstein J. Org. Chem.">
        <title>Nanangenines: drimane sesquiterpenoids as the dominant metabolite cohort of a novel Australian fungus, Aspergillus nanangensis.</title>
        <authorList>
            <person name="Lacey H.J."/>
            <person name="Gilchrist C.L.M."/>
            <person name="Crombie A."/>
            <person name="Kalaitzis J.A."/>
            <person name="Vuong D."/>
            <person name="Rutledge P.J."/>
            <person name="Turner P."/>
            <person name="Pitt J.I."/>
            <person name="Lacey E."/>
            <person name="Chooi Y.H."/>
            <person name="Piggott A.M."/>
        </authorList>
    </citation>
    <scope>NUCLEOTIDE SEQUENCE</scope>
    <source>
        <strain evidence="12">MST-FP2251</strain>
    </source>
</reference>
<accession>A0AAD4CU58</accession>
<evidence type="ECO:0000256" key="1">
    <source>
        <dbReference type="ARBA" id="ARBA00003836"/>
    </source>
</evidence>
<feature type="region of interest" description="Disordered" evidence="10">
    <location>
        <begin position="1"/>
        <end position="51"/>
    </location>
</feature>
<evidence type="ECO:0000256" key="6">
    <source>
        <dbReference type="ARBA" id="ARBA00017286"/>
    </source>
</evidence>